<evidence type="ECO:0000256" key="14">
    <source>
        <dbReference type="HAMAP-Rule" id="MF_00046"/>
    </source>
</evidence>
<evidence type="ECO:0000256" key="3">
    <source>
        <dbReference type="ARBA" id="ARBA00012211"/>
    </source>
</evidence>
<dbReference type="InterPro" id="IPR005758">
    <property type="entry name" value="UDP-N-AcMur_Ala_ligase_MurC"/>
</dbReference>
<dbReference type="GO" id="GO:0005524">
    <property type="term" value="F:ATP binding"/>
    <property type="evidence" value="ECO:0007669"/>
    <property type="project" value="UniProtKB-UniRule"/>
</dbReference>
<feature type="domain" description="Mur ligase central" evidence="17">
    <location>
        <begin position="110"/>
        <end position="286"/>
    </location>
</feature>
<dbReference type="RefSeq" id="WP_013406105.1">
    <property type="nucleotide sequence ID" value="NC_014654.1"/>
</dbReference>
<dbReference type="EC" id="6.3.2.8" evidence="3 14"/>
<dbReference type="KEGG" id="has:Halsa_1603"/>
<keyword evidence="9 14" id="KW-0133">Cell shape</keyword>
<keyword evidence="12 14" id="KW-0961">Cell wall biogenesis/degradation</keyword>
<dbReference type="UniPathway" id="UPA00219"/>
<evidence type="ECO:0000256" key="7">
    <source>
        <dbReference type="ARBA" id="ARBA00022741"/>
    </source>
</evidence>
<dbReference type="HOGENOM" id="CLU_028104_2_2_9"/>
<evidence type="ECO:0000313" key="19">
    <source>
        <dbReference type="Proteomes" id="UP000007434"/>
    </source>
</evidence>
<comment type="pathway">
    <text evidence="2 14">Cell wall biogenesis; peptidoglycan biosynthesis.</text>
</comment>
<evidence type="ECO:0000256" key="11">
    <source>
        <dbReference type="ARBA" id="ARBA00023306"/>
    </source>
</evidence>
<dbReference type="InterPro" id="IPR050061">
    <property type="entry name" value="MurCDEF_pg_biosynth"/>
</dbReference>
<evidence type="ECO:0000259" key="15">
    <source>
        <dbReference type="Pfam" id="PF01225"/>
    </source>
</evidence>
<evidence type="ECO:0000256" key="13">
    <source>
        <dbReference type="ARBA" id="ARBA00047833"/>
    </source>
</evidence>
<dbReference type="Proteomes" id="UP000007434">
    <property type="component" value="Chromosome"/>
</dbReference>
<dbReference type="Pfam" id="PF01225">
    <property type="entry name" value="Mur_ligase"/>
    <property type="match status" value="1"/>
</dbReference>
<dbReference type="CDD" id="cd01983">
    <property type="entry name" value="SIMIBI"/>
    <property type="match status" value="1"/>
</dbReference>
<keyword evidence="11 14" id="KW-0131">Cell cycle</keyword>
<dbReference type="SUPFAM" id="SSF51984">
    <property type="entry name" value="MurCD N-terminal domain"/>
    <property type="match status" value="1"/>
</dbReference>
<dbReference type="PANTHER" id="PTHR43445:SF3">
    <property type="entry name" value="UDP-N-ACETYLMURAMATE--L-ALANINE LIGASE"/>
    <property type="match status" value="1"/>
</dbReference>
<keyword evidence="8 14" id="KW-0067">ATP-binding</keyword>
<dbReference type="EMBL" id="CP002304">
    <property type="protein sequence ID" value="ADQ15028.1"/>
    <property type="molecule type" value="Genomic_DNA"/>
</dbReference>
<dbReference type="STRING" id="656519.Halsa_1603"/>
<keyword evidence="7 14" id="KW-0547">Nucleotide-binding</keyword>
<dbReference type="InterPro" id="IPR013221">
    <property type="entry name" value="Mur_ligase_cen"/>
</dbReference>
<dbReference type="InterPro" id="IPR006121">
    <property type="entry name" value="HMA_dom"/>
</dbReference>
<keyword evidence="4 14" id="KW-0963">Cytoplasm</keyword>
<dbReference type="GO" id="GO:0051301">
    <property type="term" value="P:cell division"/>
    <property type="evidence" value="ECO:0007669"/>
    <property type="project" value="UniProtKB-KW"/>
</dbReference>
<evidence type="ECO:0000256" key="8">
    <source>
        <dbReference type="ARBA" id="ARBA00022840"/>
    </source>
</evidence>
<gene>
    <name evidence="14" type="primary">murC</name>
    <name evidence="18" type="ordered locus">Halsa_1603</name>
</gene>
<dbReference type="InterPro" id="IPR004101">
    <property type="entry name" value="Mur_ligase_C"/>
</dbReference>
<evidence type="ECO:0000256" key="9">
    <source>
        <dbReference type="ARBA" id="ARBA00022960"/>
    </source>
</evidence>
<dbReference type="Gene3D" id="3.90.190.20">
    <property type="entry name" value="Mur ligase, C-terminal domain"/>
    <property type="match status" value="1"/>
</dbReference>
<evidence type="ECO:0000256" key="5">
    <source>
        <dbReference type="ARBA" id="ARBA00022598"/>
    </source>
</evidence>
<sequence>MLKESSHIHLIGIGGVSMSGIAEILYKRGYKVSGSDLNNSKYLDLLRKKDIDIYLGHKKENIVGADLIVKTSAIPENNPEINAAQNNRIKIIERAEMLAYLMRNKKTIAIAGTHGKTTTTAMLASIMTAADKDPAIMVGGYLEDIKGNISDGKGEYFITEADESDGSFLYFDPYLLLLTNLELDHPDYYKDLAEFKAIFKRFADKNEKKALVLYNGDDKNLKDLFKNRKKTKAFSLKNYDYSVKNISYDKNKSSFDFYQADNFLMKINLSSAGEYNIYNAAAAVSTALELDIETKFIKKALKTFKGVGRRFELKAKINNGTVDVVDDYAHHPTEIKALLKAVKQMGYSRITAVFQPHRFSRTKKFLKEFSYSFVDADFVYLTDIFSASEQYKETISMEKFSQEIEKHSNTEVKYLADFDKIALQLKENLISGEIILTIGAGDVNEICDKLIDD</sequence>
<evidence type="ECO:0000256" key="4">
    <source>
        <dbReference type="ARBA" id="ARBA00022490"/>
    </source>
</evidence>
<dbReference type="GO" id="GO:0008360">
    <property type="term" value="P:regulation of cell shape"/>
    <property type="evidence" value="ECO:0007669"/>
    <property type="project" value="UniProtKB-KW"/>
</dbReference>
<feature type="domain" description="Mur ligase C-terminal" evidence="16">
    <location>
        <begin position="309"/>
        <end position="441"/>
    </location>
</feature>
<dbReference type="PANTHER" id="PTHR43445">
    <property type="entry name" value="UDP-N-ACETYLMURAMATE--L-ALANINE LIGASE-RELATED"/>
    <property type="match status" value="1"/>
</dbReference>
<dbReference type="CDD" id="cd00371">
    <property type="entry name" value="HMA"/>
    <property type="match status" value="1"/>
</dbReference>
<comment type="subcellular location">
    <subcellularLocation>
        <location evidence="1 14">Cytoplasm</location>
    </subcellularLocation>
</comment>
<reference evidence="18 19" key="1">
    <citation type="submission" date="2010-11" db="EMBL/GenBank/DDBJ databases">
        <title>Complete sequence of Halanaerobium sp. sapolanicus.</title>
        <authorList>
            <consortium name="US DOE Joint Genome Institute"/>
            <person name="Lucas S."/>
            <person name="Copeland A."/>
            <person name="Lapidus A."/>
            <person name="Cheng J.-F."/>
            <person name="Bruce D."/>
            <person name="Goodwin L."/>
            <person name="Pitluck S."/>
            <person name="Davenport K."/>
            <person name="Detter J.C."/>
            <person name="Han C."/>
            <person name="Tapia R."/>
            <person name="Land M."/>
            <person name="Hauser L."/>
            <person name="Jeffries C."/>
            <person name="Kyrpides N."/>
            <person name="Ivanova N."/>
            <person name="Mikhailova N."/>
            <person name="Begemann M.B."/>
            <person name="Mormile M.R."/>
            <person name="Wall J.D."/>
            <person name="Elias D.A."/>
            <person name="Woyke T."/>
        </authorList>
    </citation>
    <scope>NUCLEOTIDE SEQUENCE [LARGE SCALE GENOMIC DNA]</scope>
    <source>
        <strain evidence="19">sapolanicus</strain>
    </source>
</reference>
<keyword evidence="5 14" id="KW-0436">Ligase</keyword>
<evidence type="ECO:0000313" key="18">
    <source>
        <dbReference type="EMBL" id="ADQ15028.1"/>
    </source>
</evidence>
<dbReference type="Gene3D" id="3.40.1190.10">
    <property type="entry name" value="Mur-like, catalytic domain"/>
    <property type="match status" value="1"/>
</dbReference>
<evidence type="ECO:0000256" key="6">
    <source>
        <dbReference type="ARBA" id="ARBA00022618"/>
    </source>
</evidence>
<feature type="domain" description="Mur ligase N-terminal catalytic" evidence="15">
    <location>
        <begin position="7"/>
        <end position="105"/>
    </location>
</feature>
<evidence type="ECO:0000259" key="17">
    <source>
        <dbReference type="Pfam" id="PF08245"/>
    </source>
</evidence>
<protein>
    <recommendedName>
        <fullName evidence="3 14">UDP-N-acetylmuramate--L-alanine ligase</fullName>
        <ecNumber evidence="3 14">6.3.2.8</ecNumber>
    </recommendedName>
    <alternativeName>
        <fullName evidence="14">UDP-N-acetylmuramoyl-L-alanine synthetase</fullName>
    </alternativeName>
</protein>
<keyword evidence="19" id="KW-1185">Reference proteome</keyword>
<dbReference type="Gene3D" id="3.40.50.720">
    <property type="entry name" value="NAD(P)-binding Rossmann-like Domain"/>
    <property type="match status" value="1"/>
</dbReference>
<dbReference type="Pfam" id="PF02875">
    <property type="entry name" value="Mur_ligase_C"/>
    <property type="match status" value="1"/>
</dbReference>
<comment type="similarity">
    <text evidence="14">Belongs to the MurCDEF family.</text>
</comment>
<dbReference type="GO" id="GO:0008763">
    <property type="term" value="F:UDP-N-acetylmuramate-L-alanine ligase activity"/>
    <property type="evidence" value="ECO:0007669"/>
    <property type="project" value="UniProtKB-UniRule"/>
</dbReference>
<reference evidence="18 19" key="2">
    <citation type="journal article" date="2011" name="J. Bacteriol.">
        <title>Complete Genome Sequence of the Haloalkaliphilic, Hydrogen Producing Halanaerobium hydrogenoformans.</title>
        <authorList>
            <person name="Brown S.D."/>
            <person name="Begemann M.B."/>
            <person name="Mormile M.R."/>
            <person name="Wall J.D."/>
            <person name="Han C.S."/>
            <person name="Goodwin L.A."/>
            <person name="Pitluck S."/>
            <person name="Land M.L."/>
            <person name="Hauser L.J."/>
            <person name="Elias D.A."/>
        </authorList>
    </citation>
    <scope>NUCLEOTIDE SEQUENCE [LARGE SCALE GENOMIC DNA]</scope>
    <source>
        <strain evidence="19">sapolanicus</strain>
    </source>
</reference>
<keyword evidence="10 14" id="KW-0573">Peptidoglycan synthesis</keyword>
<feature type="binding site" evidence="14">
    <location>
        <begin position="112"/>
        <end position="118"/>
    </location>
    <ligand>
        <name>ATP</name>
        <dbReference type="ChEBI" id="CHEBI:30616"/>
    </ligand>
</feature>
<name>E4RLW4_HALHG</name>
<evidence type="ECO:0000256" key="10">
    <source>
        <dbReference type="ARBA" id="ARBA00022984"/>
    </source>
</evidence>
<evidence type="ECO:0000259" key="16">
    <source>
        <dbReference type="Pfam" id="PF02875"/>
    </source>
</evidence>
<comment type="catalytic activity">
    <reaction evidence="13 14">
        <text>UDP-N-acetyl-alpha-D-muramate + L-alanine + ATP = UDP-N-acetyl-alpha-D-muramoyl-L-alanine + ADP + phosphate + H(+)</text>
        <dbReference type="Rhea" id="RHEA:23372"/>
        <dbReference type="ChEBI" id="CHEBI:15378"/>
        <dbReference type="ChEBI" id="CHEBI:30616"/>
        <dbReference type="ChEBI" id="CHEBI:43474"/>
        <dbReference type="ChEBI" id="CHEBI:57972"/>
        <dbReference type="ChEBI" id="CHEBI:70757"/>
        <dbReference type="ChEBI" id="CHEBI:83898"/>
        <dbReference type="ChEBI" id="CHEBI:456216"/>
        <dbReference type="EC" id="6.3.2.8"/>
    </reaction>
</comment>
<dbReference type="Pfam" id="PF08245">
    <property type="entry name" value="Mur_ligase_M"/>
    <property type="match status" value="1"/>
</dbReference>
<dbReference type="GO" id="GO:0005737">
    <property type="term" value="C:cytoplasm"/>
    <property type="evidence" value="ECO:0007669"/>
    <property type="project" value="UniProtKB-SubCell"/>
</dbReference>
<dbReference type="InterPro" id="IPR000713">
    <property type="entry name" value="Mur_ligase_N"/>
</dbReference>
<keyword evidence="6 14" id="KW-0132">Cell division</keyword>
<dbReference type="SUPFAM" id="SSF53623">
    <property type="entry name" value="MurD-like peptide ligases, catalytic domain"/>
    <property type="match status" value="1"/>
</dbReference>
<dbReference type="SUPFAM" id="SSF53244">
    <property type="entry name" value="MurD-like peptide ligases, peptide-binding domain"/>
    <property type="match status" value="1"/>
</dbReference>
<dbReference type="GO" id="GO:0046872">
    <property type="term" value="F:metal ion binding"/>
    <property type="evidence" value="ECO:0007669"/>
    <property type="project" value="InterPro"/>
</dbReference>
<dbReference type="AlphaFoldDB" id="E4RLW4"/>
<accession>E4RLW4</accession>
<organism evidence="18 19">
    <name type="scientific">Halanaerobium hydrogeniformans</name>
    <name type="common">Halanaerobium sp. (strain sapolanicus)</name>
    <dbReference type="NCBI Taxonomy" id="656519"/>
    <lineage>
        <taxon>Bacteria</taxon>
        <taxon>Bacillati</taxon>
        <taxon>Bacillota</taxon>
        <taxon>Clostridia</taxon>
        <taxon>Halanaerobiales</taxon>
        <taxon>Halanaerobiaceae</taxon>
        <taxon>Halanaerobium</taxon>
    </lineage>
</organism>
<proteinExistence type="inferred from homology"/>
<dbReference type="InterPro" id="IPR036615">
    <property type="entry name" value="Mur_ligase_C_dom_sf"/>
</dbReference>
<evidence type="ECO:0000256" key="1">
    <source>
        <dbReference type="ARBA" id="ARBA00004496"/>
    </source>
</evidence>
<dbReference type="InterPro" id="IPR036565">
    <property type="entry name" value="Mur-like_cat_sf"/>
</dbReference>
<evidence type="ECO:0000256" key="12">
    <source>
        <dbReference type="ARBA" id="ARBA00023316"/>
    </source>
</evidence>
<dbReference type="GO" id="GO:0009252">
    <property type="term" value="P:peptidoglycan biosynthetic process"/>
    <property type="evidence" value="ECO:0007669"/>
    <property type="project" value="UniProtKB-UniRule"/>
</dbReference>
<dbReference type="eggNOG" id="COG0773">
    <property type="taxonomic scope" value="Bacteria"/>
</dbReference>
<dbReference type="HAMAP" id="MF_00046">
    <property type="entry name" value="MurC"/>
    <property type="match status" value="1"/>
</dbReference>
<comment type="function">
    <text evidence="14">Cell wall formation.</text>
</comment>
<evidence type="ECO:0000256" key="2">
    <source>
        <dbReference type="ARBA" id="ARBA00004752"/>
    </source>
</evidence>
<dbReference type="NCBIfam" id="TIGR01082">
    <property type="entry name" value="murC"/>
    <property type="match status" value="1"/>
</dbReference>
<dbReference type="GO" id="GO:0071555">
    <property type="term" value="P:cell wall organization"/>
    <property type="evidence" value="ECO:0007669"/>
    <property type="project" value="UniProtKB-KW"/>
</dbReference>